<dbReference type="Gene3D" id="3.40.50.880">
    <property type="match status" value="1"/>
</dbReference>
<dbReference type="PIRSF" id="PIRSF034405">
    <property type="entry name" value="UCP034405"/>
    <property type="match status" value="1"/>
</dbReference>
<evidence type="ECO:0000313" key="3">
    <source>
        <dbReference type="Proteomes" id="UP000035963"/>
    </source>
</evidence>
<feature type="domain" description="Putative glutamine amidotransferase" evidence="1">
    <location>
        <begin position="5"/>
        <end position="248"/>
    </location>
</feature>
<dbReference type="Proteomes" id="UP000035963">
    <property type="component" value="Unassembled WGS sequence"/>
</dbReference>
<evidence type="ECO:0000313" key="2">
    <source>
        <dbReference type="EMBL" id="KLU25691.1"/>
    </source>
</evidence>
<protein>
    <submittedName>
        <fullName evidence="2">Cytoplasmic protein</fullName>
    </submittedName>
</protein>
<sequence>MTKSVLLAGESWTSMSTHIKGFDQFPTATYHNGATIFLDIFKDSDYVITHMPSHEAQEAFPSTLDGLLAYDAIILSDIGANTLLLHPDTWVKSQRTPNRLKLLREYVEAGRGLMMIGGYLSFQGINGSARFRNTPVEEVMPVTCLPYDDRVEVPEGFNANVVASHPVVEGLGTRWPHLLGYNEVQLKPGATLIATVPETGHPLLVAGTHGRGRTLAWTSDMSSHWLPPEFSAWEGNARLWTNCLDWLTSSEQ</sequence>
<dbReference type="PANTHER" id="PTHR37947">
    <property type="entry name" value="BLL2462 PROTEIN"/>
    <property type="match status" value="1"/>
</dbReference>
<accession>A0A0J1CZB3</accession>
<dbReference type="CDD" id="cd03143">
    <property type="entry name" value="A4_beta-galactosidase_middle_domain"/>
    <property type="match status" value="1"/>
</dbReference>
<dbReference type="PATRIC" id="fig|908627.4.peg.2999"/>
<dbReference type="OrthoDB" id="9781333at2"/>
<dbReference type="InterPro" id="IPR010768">
    <property type="entry name" value="GATase1-like"/>
</dbReference>
<dbReference type="AlphaFoldDB" id="A0A0J1CZB3"/>
<reference evidence="2 3" key="1">
    <citation type="journal article" date="2015" name="Genome Announc.">
        <title>Draft Genome Sequence of Burkholderia sp. Strain PML1(12), an Ectomycorrhizosphere-Inhabiting Bacterium with Effective Mineral-Weathering Ability.</title>
        <authorList>
            <person name="Uroz S."/>
            <person name="Oger P."/>
        </authorList>
    </citation>
    <scope>NUCLEOTIDE SEQUENCE [LARGE SCALE GENOMIC DNA]</scope>
    <source>
        <strain evidence="3">PML1(12)</strain>
    </source>
</reference>
<comment type="caution">
    <text evidence="2">The sequence shown here is derived from an EMBL/GenBank/DDBJ whole genome shotgun (WGS) entry which is preliminary data.</text>
</comment>
<organism evidence="2 3">
    <name type="scientific">Caballeronia mineralivorans PML1(12)</name>
    <dbReference type="NCBI Taxonomy" id="908627"/>
    <lineage>
        <taxon>Bacteria</taxon>
        <taxon>Pseudomonadati</taxon>
        <taxon>Pseudomonadota</taxon>
        <taxon>Betaproteobacteria</taxon>
        <taxon>Burkholderiales</taxon>
        <taxon>Burkholderiaceae</taxon>
        <taxon>Caballeronia</taxon>
    </lineage>
</organism>
<dbReference type="InterPro" id="IPR017027">
    <property type="entry name" value="STM3548-like"/>
</dbReference>
<dbReference type="PANTHER" id="PTHR37947:SF1">
    <property type="entry name" value="BLL2462 PROTEIN"/>
    <property type="match status" value="1"/>
</dbReference>
<dbReference type="RefSeq" id="WP_047847152.1">
    <property type="nucleotide sequence ID" value="NZ_AEJF01000087.1"/>
</dbReference>
<evidence type="ECO:0000259" key="1">
    <source>
        <dbReference type="Pfam" id="PF07090"/>
    </source>
</evidence>
<gene>
    <name evidence="2" type="ORF">EOS_13455</name>
</gene>
<dbReference type="InterPro" id="IPR029062">
    <property type="entry name" value="Class_I_gatase-like"/>
</dbReference>
<dbReference type="SUPFAM" id="SSF52317">
    <property type="entry name" value="Class I glutamine amidotransferase-like"/>
    <property type="match status" value="1"/>
</dbReference>
<name>A0A0J1CZB3_9BURK</name>
<proteinExistence type="predicted"/>
<keyword evidence="3" id="KW-1185">Reference proteome</keyword>
<dbReference type="Pfam" id="PF07090">
    <property type="entry name" value="GATase1_like"/>
    <property type="match status" value="1"/>
</dbReference>
<dbReference type="EMBL" id="AEJF01000087">
    <property type="protein sequence ID" value="KLU25691.1"/>
    <property type="molecule type" value="Genomic_DNA"/>
</dbReference>